<dbReference type="STRING" id="1798471.A3A21_00555"/>
<dbReference type="PANTHER" id="PTHR36844:SF1">
    <property type="entry name" value="PROTEASE PRSW"/>
    <property type="match status" value="1"/>
</dbReference>
<evidence type="ECO:0000256" key="1">
    <source>
        <dbReference type="ARBA" id="ARBA00004651"/>
    </source>
</evidence>
<evidence type="ECO:0000313" key="11">
    <source>
        <dbReference type="EMBL" id="OGG42109.1"/>
    </source>
</evidence>
<comment type="subcellular location">
    <subcellularLocation>
        <location evidence="1">Cell membrane</location>
        <topology evidence="1">Multi-pass membrane protein</topology>
    </subcellularLocation>
</comment>
<feature type="transmembrane region" description="Helical" evidence="10">
    <location>
        <begin position="202"/>
        <end position="222"/>
    </location>
</feature>
<dbReference type="EMBL" id="MFKK01000006">
    <property type="protein sequence ID" value="OGG42109.1"/>
    <property type="molecule type" value="Genomic_DNA"/>
</dbReference>
<feature type="transmembrane region" description="Helical" evidence="10">
    <location>
        <begin position="37"/>
        <end position="58"/>
    </location>
</feature>
<evidence type="ECO:0000256" key="7">
    <source>
        <dbReference type="ARBA" id="ARBA00022801"/>
    </source>
</evidence>
<evidence type="ECO:0000313" key="12">
    <source>
        <dbReference type="Proteomes" id="UP000176996"/>
    </source>
</evidence>
<comment type="caution">
    <text evidence="11">The sequence shown here is derived from an EMBL/GenBank/DDBJ whole genome shotgun (WGS) entry which is preliminary data.</text>
</comment>
<feature type="transmembrane region" description="Helical" evidence="10">
    <location>
        <begin position="6"/>
        <end position="25"/>
    </location>
</feature>
<dbReference type="GO" id="GO:0005886">
    <property type="term" value="C:plasma membrane"/>
    <property type="evidence" value="ECO:0007669"/>
    <property type="project" value="UniProtKB-SubCell"/>
</dbReference>
<sequence length="236" mass="26628">MSLLIILILIIASLLPATIWLLFFLREDVHPEPKKLIWYVFGIGTLTTIPTLFMQMVYKNAITEQYVLPLFLGLAFFEEFFKFLAAYYAVRKSRDFDEPMDAMIYMIAAATGFATIENLLIGIGSLESLTLNSLYTTGNILLLRFIGATLLHILASAIVGYYWAKGLVFKKYGYIIQGIVIATIVHTVFNYLIAVFEEQNLIYSSIILVVAAFFVLSDFEVIKKEEEEGVSLATAK</sequence>
<dbReference type="GO" id="GO:0006508">
    <property type="term" value="P:proteolysis"/>
    <property type="evidence" value="ECO:0007669"/>
    <property type="project" value="UniProtKB-KW"/>
</dbReference>
<gene>
    <name evidence="11" type="ORF">A3A21_00555</name>
</gene>
<dbReference type="GO" id="GO:0008233">
    <property type="term" value="F:peptidase activity"/>
    <property type="evidence" value="ECO:0007669"/>
    <property type="project" value="UniProtKB-KW"/>
</dbReference>
<protein>
    <recommendedName>
        <fullName evidence="3">Protease PrsW</fullName>
    </recommendedName>
</protein>
<name>A0A1F6BYU3_9BACT</name>
<accession>A0A1F6BYU3</accession>
<dbReference type="Proteomes" id="UP000176996">
    <property type="component" value="Unassembled WGS sequence"/>
</dbReference>
<feature type="transmembrane region" description="Helical" evidence="10">
    <location>
        <begin position="175"/>
        <end position="196"/>
    </location>
</feature>
<dbReference type="PANTHER" id="PTHR36844">
    <property type="entry name" value="PROTEASE PRSW"/>
    <property type="match status" value="1"/>
</dbReference>
<evidence type="ECO:0000256" key="9">
    <source>
        <dbReference type="ARBA" id="ARBA00023136"/>
    </source>
</evidence>
<evidence type="ECO:0000256" key="5">
    <source>
        <dbReference type="ARBA" id="ARBA00022670"/>
    </source>
</evidence>
<dbReference type="InterPro" id="IPR023596">
    <property type="entry name" value="Peptidase_PrsW_arch/bac"/>
</dbReference>
<feature type="transmembrane region" description="Helical" evidence="10">
    <location>
        <begin position="141"/>
        <end position="163"/>
    </location>
</feature>
<keyword evidence="7" id="KW-0378">Hydrolase</keyword>
<evidence type="ECO:0000256" key="8">
    <source>
        <dbReference type="ARBA" id="ARBA00022989"/>
    </source>
</evidence>
<comment type="similarity">
    <text evidence="2">Belongs to the protease PrsW family.</text>
</comment>
<evidence type="ECO:0000256" key="4">
    <source>
        <dbReference type="ARBA" id="ARBA00022475"/>
    </source>
</evidence>
<keyword evidence="5" id="KW-0645">Protease</keyword>
<reference evidence="11 12" key="1">
    <citation type="journal article" date="2016" name="Nat. Commun.">
        <title>Thousands of microbial genomes shed light on interconnected biogeochemical processes in an aquifer system.</title>
        <authorList>
            <person name="Anantharaman K."/>
            <person name="Brown C.T."/>
            <person name="Hug L.A."/>
            <person name="Sharon I."/>
            <person name="Castelle C.J."/>
            <person name="Probst A.J."/>
            <person name="Thomas B.C."/>
            <person name="Singh A."/>
            <person name="Wilkins M.J."/>
            <person name="Karaoz U."/>
            <person name="Brodie E.L."/>
            <person name="Williams K.H."/>
            <person name="Hubbard S.S."/>
            <person name="Banfield J.F."/>
        </authorList>
    </citation>
    <scope>NUCLEOTIDE SEQUENCE [LARGE SCALE GENOMIC DNA]</scope>
</reference>
<feature type="transmembrane region" description="Helical" evidence="10">
    <location>
        <begin position="102"/>
        <end position="121"/>
    </location>
</feature>
<feature type="transmembrane region" description="Helical" evidence="10">
    <location>
        <begin position="70"/>
        <end position="90"/>
    </location>
</feature>
<dbReference type="PIRSF" id="PIRSF016933">
    <property type="entry name" value="PrsW"/>
    <property type="match status" value="1"/>
</dbReference>
<dbReference type="Pfam" id="PF13367">
    <property type="entry name" value="PrsW-protease"/>
    <property type="match status" value="1"/>
</dbReference>
<proteinExistence type="inferred from homology"/>
<evidence type="ECO:0000256" key="3">
    <source>
        <dbReference type="ARBA" id="ARBA00018997"/>
    </source>
</evidence>
<keyword evidence="4" id="KW-1003">Cell membrane</keyword>
<organism evidence="11 12">
    <name type="scientific">Candidatus Jorgensenbacteria bacterium RIFCSPLOWO2_01_FULL_45_25b</name>
    <dbReference type="NCBI Taxonomy" id="1798471"/>
    <lineage>
        <taxon>Bacteria</taxon>
        <taxon>Candidatus Joergenseniibacteriota</taxon>
    </lineage>
</organism>
<dbReference type="InterPro" id="IPR026898">
    <property type="entry name" value="PrsW"/>
</dbReference>
<dbReference type="AlphaFoldDB" id="A0A1F6BYU3"/>
<keyword evidence="9 10" id="KW-0472">Membrane</keyword>
<keyword evidence="6 10" id="KW-0812">Transmembrane</keyword>
<keyword evidence="8 10" id="KW-1133">Transmembrane helix</keyword>
<evidence type="ECO:0000256" key="10">
    <source>
        <dbReference type="SAM" id="Phobius"/>
    </source>
</evidence>
<evidence type="ECO:0000256" key="6">
    <source>
        <dbReference type="ARBA" id="ARBA00022692"/>
    </source>
</evidence>
<evidence type="ECO:0000256" key="2">
    <source>
        <dbReference type="ARBA" id="ARBA00009165"/>
    </source>
</evidence>